<dbReference type="PROSITE" id="PS50082">
    <property type="entry name" value="WD_REPEATS_2"/>
    <property type="match status" value="1"/>
</dbReference>
<gene>
    <name evidence="2" type="ORF">NPRO_20920</name>
</gene>
<dbReference type="AlphaFoldDB" id="A0A809S5V7"/>
<evidence type="ECO:0000256" key="1">
    <source>
        <dbReference type="PROSITE-ProRule" id="PRU00221"/>
    </source>
</evidence>
<reference evidence="2" key="1">
    <citation type="journal article" name="DNA Res.">
        <title>The physiological potential of anammox bacteria as revealed by their core genome structure.</title>
        <authorList>
            <person name="Okubo T."/>
            <person name="Toyoda A."/>
            <person name="Fukuhara K."/>
            <person name="Uchiyama I."/>
            <person name="Harigaya Y."/>
            <person name="Kuroiwa M."/>
            <person name="Suzuki T."/>
            <person name="Murakami Y."/>
            <person name="Suwa Y."/>
            <person name="Takami H."/>
        </authorList>
    </citation>
    <scope>NUCLEOTIDE SEQUENCE</scope>
    <source>
        <strain evidence="2">317325-2</strain>
    </source>
</reference>
<dbReference type="InterPro" id="IPR015943">
    <property type="entry name" value="WD40/YVTN_repeat-like_dom_sf"/>
</dbReference>
<keyword evidence="1" id="KW-0853">WD repeat</keyword>
<evidence type="ECO:0000313" key="3">
    <source>
        <dbReference type="Proteomes" id="UP000662873"/>
    </source>
</evidence>
<protein>
    <recommendedName>
        <fullName evidence="4">WD40 repeat domain-containing protein</fullName>
    </recommendedName>
</protein>
<proteinExistence type="predicted"/>
<name>A0A809S5V7_9BACT</name>
<organism evidence="2 3">
    <name type="scientific">Candidatus Nitrosymbiomonas proteolyticus</name>
    <dbReference type="NCBI Taxonomy" id="2608984"/>
    <lineage>
        <taxon>Bacteria</taxon>
        <taxon>Bacillati</taxon>
        <taxon>Armatimonadota</taxon>
        <taxon>Armatimonadota incertae sedis</taxon>
        <taxon>Candidatus Nitrosymbiomonas</taxon>
    </lineage>
</organism>
<dbReference type="Proteomes" id="UP000662873">
    <property type="component" value="Chromosome"/>
</dbReference>
<dbReference type="InterPro" id="IPR001680">
    <property type="entry name" value="WD40_rpt"/>
</dbReference>
<evidence type="ECO:0000313" key="2">
    <source>
        <dbReference type="EMBL" id="BBO24497.1"/>
    </source>
</evidence>
<dbReference type="PROSITE" id="PS50294">
    <property type="entry name" value="WD_REPEATS_REGION"/>
    <property type="match status" value="1"/>
</dbReference>
<dbReference type="KEGG" id="npy:NPRO_20920"/>
<feature type="repeat" description="WD" evidence="1">
    <location>
        <begin position="276"/>
        <end position="308"/>
    </location>
</feature>
<dbReference type="EMBL" id="AP021858">
    <property type="protein sequence ID" value="BBO24497.1"/>
    <property type="molecule type" value="Genomic_DNA"/>
</dbReference>
<evidence type="ECO:0008006" key="4">
    <source>
        <dbReference type="Google" id="ProtNLM"/>
    </source>
</evidence>
<accession>A0A809S5V7</accession>
<sequence length="308" mass="33250">MSRSTRDQLHPTVLSSRNGAGVRLLEPDAPRKRWIAGDLALRVRVFGESQPEGKVDLLRWYDLPSLNGRVRSIVLHPEGTHAFCAVGRHVCCVDLSSLSVVWRASGPRVWGFIRSSPFALGLTSEGSLLASYDSGHLQWIDPEGKVRSLAYENDAPLRFVMLPGGRQFLGTDGRTVGVWDIDLRVRIAGFEPDEVVTALAVSPASNTAFIRTLRSVSAWSLADLSPIAAFPVGPSLPILAVSADGGRVVTGESKGVTVRSVNGEIEALLFVPGARILSAQFEPWTGAVVTGSDDGVVRHWDLARRAEP</sequence>
<dbReference type="Gene3D" id="2.130.10.10">
    <property type="entry name" value="YVTN repeat-like/Quinoprotein amine dehydrogenase"/>
    <property type="match status" value="1"/>
</dbReference>
<dbReference type="SUPFAM" id="SSF63829">
    <property type="entry name" value="Calcium-dependent phosphotriesterase"/>
    <property type="match status" value="1"/>
</dbReference>